<evidence type="ECO:0000259" key="1">
    <source>
        <dbReference type="Pfam" id="PF01471"/>
    </source>
</evidence>
<dbReference type="InterPro" id="IPR036365">
    <property type="entry name" value="PGBD-like_sf"/>
</dbReference>
<dbReference type="SUPFAM" id="SSF47090">
    <property type="entry name" value="PGBD-like"/>
    <property type="match status" value="1"/>
</dbReference>
<proteinExistence type="predicted"/>
<dbReference type="InterPro" id="IPR036366">
    <property type="entry name" value="PGBDSf"/>
</dbReference>
<dbReference type="AlphaFoldDB" id="A0A2W2HTK6"/>
<feature type="domain" description="Peptidase C51" evidence="2">
    <location>
        <begin position="61"/>
        <end position="143"/>
    </location>
</feature>
<dbReference type="InterPro" id="IPR038765">
    <property type="entry name" value="Papain-like_cys_pep_sf"/>
</dbReference>
<sequence>MMARPAWSGSTQRTTMPSGPLDRLLAVARGELGQGERKDGWTRYGQWWAERHGKPDSWAHAAWCDMFLAWCAHQAGLINDVGDFAYTLSHASWFKQRGRWGRMPKPGAIVFFDWGGSHNLKKIDHVGIVEAVRGTTVITIEGNTANRVMRRARSMAAIAGFGYPAYTSKPACPQPENWTEEIVKQLPTLRKGATGWDVKTVFYLLYARDYGLNDGIDDTQFGVPMDDAVRAFQRHAGLAVDGICGPKTWAALLRAA</sequence>
<gene>
    <name evidence="3" type="ORF">C1I98_20385</name>
</gene>
<dbReference type="InterPro" id="IPR007921">
    <property type="entry name" value="CHAP_dom"/>
</dbReference>
<comment type="caution">
    <text evidence="3">The sequence shown here is derived from an EMBL/GenBank/DDBJ whole genome shotgun (WGS) entry which is preliminary data.</text>
</comment>
<protein>
    <recommendedName>
        <fullName evidence="5">CHAP domain-containing protein</fullName>
    </recommendedName>
</protein>
<feature type="domain" description="Peptidoglycan binding-like" evidence="1">
    <location>
        <begin position="206"/>
        <end position="252"/>
    </location>
</feature>
<dbReference type="Proteomes" id="UP000248544">
    <property type="component" value="Unassembled WGS sequence"/>
</dbReference>
<accession>A0A2W2HTK6</accession>
<evidence type="ECO:0000313" key="4">
    <source>
        <dbReference type="Proteomes" id="UP000248544"/>
    </source>
</evidence>
<dbReference type="Pfam" id="PF01471">
    <property type="entry name" value="PG_binding_1"/>
    <property type="match status" value="1"/>
</dbReference>
<evidence type="ECO:0000259" key="2">
    <source>
        <dbReference type="Pfam" id="PF05257"/>
    </source>
</evidence>
<dbReference type="SUPFAM" id="SSF54001">
    <property type="entry name" value="Cysteine proteinases"/>
    <property type="match status" value="1"/>
</dbReference>
<dbReference type="Gene3D" id="3.90.1720.10">
    <property type="entry name" value="endopeptidase domain like (from Nostoc punctiforme)"/>
    <property type="match status" value="1"/>
</dbReference>
<evidence type="ECO:0000313" key="3">
    <source>
        <dbReference type="EMBL" id="PZG42024.1"/>
    </source>
</evidence>
<dbReference type="InterPro" id="IPR002477">
    <property type="entry name" value="Peptidoglycan-bd-like"/>
</dbReference>
<keyword evidence="4" id="KW-1185">Reference proteome</keyword>
<dbReference type="Gene3D" id="1.10.101.10">
    <property type="entry name" value="PGBD-like superfamily/PGBD"/>
    <property type="match status" value="1"/>
</dbReference>
<evidence type="ECO:0008006" key="5">
    <source>
        <dbReference type="Google" id="ProtNLM"/>
    </source>
</evidence>
<dbReference type="Pfam" id="PF05257">
    <property type="entry name" value="CHAP"/>
    <property type="match status" value="1"/>
</dbReference>
<organism evidence="3 4">
    <name type="scientific">Spongiactinospora gelatinilytica</name>
    <dbReference type="NCBI Taxonomy" id="2666298"/>
    <lineage>
        <taxon>Bacteria</taxon>
        <taxon>Bacillati</taxon>
        <taxon>Actinomycetota</taxon>
        <taxon>Actinomycetes</taxon>
        <taxon>Streptosporangiales</taxon>
        <taxon>Streptosporangiaceae</taxon>
        <taxon>Spongiactinospora</taxon>
    </lineage>
</organism>
<dbReference type="EMBL" id="POUA01000161">
    <property type="protein sequence ID" value="PZG42024.1"/>
    <property type="molecule type" value="Genomic_DNA"/>
</dbReference>
<name>A0A2W2HTK6_9ACTN</name>
<reference evidence="3 4" key="1">
    <citation type="submission" date="2018-01" db="EMBL/GenBank/DDBJ databases">
        <title>Draft genome sequence of Sphaerisporangium sp. 7K107.</title>
        <authorList>
            <person name="Sahin N."/>
            <person name="Saygin H."/>
            <person name="Ay H."/>
        </authorList>
    </citation>
    <scope>NUCLEOTIDE SEQUENCE [LARGE SCALE GENOMIC DNA]</scope>
    <source>
        <strain evidence="3 4">7K107</strain>
    </source>
</reference>